<dbReference type="SUPFAM" id="SSF88946">
    <property type="entry name" value="Sigma2 domain of RNA polymerase sigma factors"/>
    <property type="match status" value="1"/>
</dbReference>
<dbReference type="GO" id="GO:0003677">
    <property type="term" value="F:DNA binding"/>
    <property type="evidence" value="ECO:0007669"/>
    <property type="project" value="InterPro"/>
</dbReference>
<sequence length="192" mass="22262">MKVFIQKSTTEESLIAGCKRQKASAQKALFDKYSGRMLSICCRYIKDRLEAEGTMVTAFVKIFERIDQYSGEGNFEGWMKRIMVNESLMYLRRNKNMALSIDIEEAYDNPNFERLEDHLEANDLLKLISELPVGYRTVFNLYAIEGYSHKEIGEQLEISENTSKSQLSRARTLLQKRLAEMEQNIQLSHGIK</sequence>
<proteinExistence type="inferred from homology"/>
<gene>
    <name evidence="7" type="ORF">JKP34_09535</name>
</gene>
<dbReference type="InterPro" id="IPR014284">
    <property type="entry name" value="RNA_pol_sigma-70_dom"/>
</dbReference>
<evidence type="ECO:0000256" key="4">
    <source>
        <dbReference type="ARBA" id="ARBA00023163"/>
    </source>
</evidence>
<dbReference type="Pfam" id="PF08281">
    <property type="entry name" value="Sigma70_r4_2"/>
    <property type="match status" value="1"/>
</dbReference>
<name>A0A937AMN4_9BACT</name>
<keyword evidence="2" id="KW-0805">Transcription regulation</keyword>
<dbReference type="NCBIfam" id="TIGR02937">
    <property type="entry name" value="sigma70-ECF"/>
    <property type="match status" value="1"/>
</dbReference>
<dbReference type="CDD" id="cd06171">
    <property type="entry name" value="Sigma70_r4"/>
    <property type="match status" value="1"/>
</dbReference>
<evidence type="ECO:0000256" key="1">
    <source>
        <dbReference type="ARBA" id="ARBA00010641"/>
    </source>
</evidence>
<evidence type="ECO:0000259" key="6">
    <source>
        <dbReference type="Pfam" id="PF08281"/>
    </source>
</evidence>
<dbReference type="Gene3D" id="1.10.1740.10">
    <property type="match status" value="1"/>
</dbReference>
<feature type="domain" description="RNA polymerase sigma-70 region 2" evidence="5">
    <location>
        <begin position="29"/>
        <end position="95"/>
    </location>
</feature>
<dbReference type="RefSeq" id="WP_201920221.1">
    <property type="nucleotide sequence ID" value="NZ_JAERQG010000002.1"/>
</dbReference>
<comment type="similarity">
    <text evidence="1">Belongs to the sigma-70 factor family. ECF subfamily.</text>
</comment>
<dbReference type="Proteomes" id="UP000642920">
    <property type="component" value="Unassembled WGS sequence"/>
</dbReference>
<protein>
    <submittedName>
        <fullName evidence="7">Sigma-70 family RNA polymerase sigma factor</fullName>
    </submittedName>
</protein>
<feature type="domain" description="RNA polymerase sigma factor 70 region 4 type 2" evidence="6">
    <location>
        <begin position="123"/>
        <end position="173"/>
    </location>
</feature>
<evidence type="ECO:0000259" key="5">
    <source>
        <dbReference type="Pfam" id="PF04542"/>
    </source>
</evidence>
<dbReference type="Gene3D" id="1.10.10.10">
    <property type="entry name" value="Winged helix-like DNA-binding domain superfamily/Winged helix DNA-binding domain"/>
    <property type="match status" value="1"/>
</dbReference>
<evidence type="ECO:0000313" key="7">
    <source>
        <dbReference type="EMBL" id="MBL0765492.1"/>
    </source>
</evidence>
<keyword evidence="8" id="KW-1185">Reference proteome</keyword>
<evidence type="ECO:0000256" key="2">
    <source>
        <dbReference type="ARBA" id="ARBA00023015"/>
    </source>
</evidence>
<dbReference type="InterPro" id="IPR013324">
    <property type="entry name" value="RNA_pol_sigma_r3/r4-like"/>
</dbReference>
<dbReference type="InterPro" id="IPR013325">
    <property type="entry name" value="RNA_pol_sigma_r2"/>
</dbReference>
<dbReference type="GO" id="GO:0016987">
    <property type="term" value="F:sigma factor activity"/>
    <property type="evidence" value="ECO:0007669"/>
    <property type="project" value="UniProtKB-KW"/>
</dbReference>
<dbReference type="InterPro" id="IPR007627">
    <property type="entry name" value="RNA_pol_sigma70_r2"/>
</dbReference>
<dbReference type="PANTHER" id="PTHR43133">
    <property type="entry name" value="RNA POLYMERASE ECF-TYPE SIGMA FACTO"/>
    <property type="match status" value="1"/>
</dbReference>
<comment type="caution">
    <text evidence="7">The sequence shown here is derived from an EMBL/GenBank/DDBJ whole genome shotgun (WGS) entry which is preliminary data.</text>
</comment>
<evidence type="ECO:0000256" key="3">
    <source>
        <dbReference type="ARBA" id="ARBA00023082"/>
    </source>
</evidence>
<dbReference type="SUPFAM" id="SSF88659">
    <property type="entry name" value="Sigma3 and sigma4 domains of RNA polymerase sigma factors"/>
    <property type="match status" value="1"/>
</dbReference>
<keyword evidence="3" id="KW-0731">Sigma factor</keyword>
<dbReference type="InterPro" id="IPR039425">
    <property type="entry name" value="RNA_pol_sigma-70-like"/>
</dbReference>
<dbReference type="InterPro" id="IPR036388">
    <property type="entry name" value="WH-like_DNA-bd_sf"/>
</dbReference>
<organism evidence="7 8">
    <name type="scientific">Marivirga atlantica</name>
    <dbReference type="NCBI Taxonomy" id="1548457"/>
    <lineage>
        <taxon>Bacteria</taxon>
        <taxon>Pseudomonadati</taxon>
        <taxon>Bacteroidota</taxon>
        <taxon>Cytophagia</taxon>
        <taxon>Cytophagales</taxon>
        <taxon>Marivirgaceae</taxon>
        <taxon>Marivirga</taxon>
    </lineage>
</organism>
<reference evidence="7" key="1">
    <citation type="submission" date="2021-01" db="EMBL/GenBank/DDBJ databases">
        <title>Marivirga sp. nov., isolated from intertidal surface sediments.</title>
        <authorList>
            <person name="Zhang M."/>
        </authorList>
    </citation>
    <scope>NUCLEOTIDE SEQUENCE</scope>
    <source>
        <strain evidence="7">SM1354</strain>
    </source>
</reference>
<evidence type="ECO:0000313" key="8">
    <source>
        <dbReference type="Proteomes" id="UP000642920"/>
    </source>
</evidence>
<dbReference type="Pfam" id="PF04542">
    <property type="entry name" value="Sigma70_r2"/>
    <property type="match status" value="1"/>
</dbReference>
<dbReference type="EMBL" id="JAERQG010000002">
    <property type="protein sequence ID" value="MBL0765492.1"/>
    <property type="molecule type" value="Genomic_DNA"/>
</dbReference>
<dbReference type="InterPro" id="IPR013249">
    <property type="entry name" value="RNA_pol_sigma70_r4_t2"/>
</dbReference>
<keyword evidence="4" id="KW-0804">Transcription</keyword>
<dbReference type="GO" id="GO:0006352">
    <property type="term" value="P:DNA-templated transcription initiation"/>
    <property type="evidence" value="ECO:0007669"/>
    <property type="project" value="InterPro"/>
</dbReference>
<dbReference type="PANTHER" id="PTHR43133:SF46">
    <property type="entry name" value="RNA POLYMERASE SIGMA-70 FACTOR ECF SUBFAMILY"/>
    <property type="match status" value="1"/>
</dbReference>
<accession>A0A937AMN4</accession>
<dbReference type="AlphaFoldDB" id="A0A937AMN4"/>